<keyword evidence="10 11" id="KW-0472">Membrane</keyword>
<keyword evidence="6 11" id="KW-0812">Transmembrane</keyword>
<evidence type="ECO:0000256" key="3">
    <source>
        <dbReference type="ARBA" id="ARBA00022466"/>
    </source>
</evidence>
<feature type="transmembrane region" description="Helical" evidence="11">
    <location>
        <begin position="12"/>
        <end position="42"/>
    </location>
</feature>
<dbReference type="PROSITE" id="PS51257">
    <property type="entry name" value="PROKAR_LIPOPROTEIN"/>
    <property type="match status" value="1"/>
</dbReference>
<protein>
    <recommendedName>
        <fullName evidence="13">Mercuric transport protein, MerT</fullName>
    </recommendedName>
</protein>
<dbReference type="Pfam" id="PF02411">
    <property type="entry name" value="MerT"/>
    <property type="match status" value="1"/>
</dbReference>
<keyword evidence="2" id="KW-0813">Transport</keyword>
<evidence type="ECO:0000256" key="1">
    <source>
        <dbReference type="ARBA" id="ARBA00004429"/>
    </source>
</evidence>
<dbReference type="AlphaFoldDB" id="A0A3B1AR30"/>
<evidence type="ECO:0000313" key="12">
    <source>
        <dbReference type="EMBL" id="VAX08436.1"/>
    </source>
</evidence>
<evidence type="ECO:0000256" key="2">
    <source>
        <dbReference type="ARBA" id="ARBA00022448"/>
    </source>
</evidence>
<keyword evidence="4" id="KW-1003">Cell membrane</keyword>
<feature type="transmembrane region" description="Helical" evidence="11">
    <location>
        <begin position="91"/>
        <end position="113"/>
    </location>
</feature>
<keyword evidence="7" id="KW-0479">Metal-binding</keyword>
<evidence type="ECO:0000256" key="11">
    <source>
        <dbReference type="SAM" id="Phobius"/>
    </source>
</evidence>
<keyword evidence="8" id="KW-0476">Mercury</keyword>
<evidence type="ECO:0000256" key="7">
    <source>
        <dbReference type="ARBA" id="ARBA00022723"/>
    </source>
</evidence>
<evidence type="ECO:0008006" key="13">
    <source>
        <dbReference type="Google" id="ProtNLM"/>
    </source>
</evidence>
<evidence type="ECO:0000256" key="9">
    <source>
        <dbReference type="ARBA" id="ARBA00022989"/>
    </source>
</evidence>
<keyword evidence="3" id="KW-0475">Mercuric resistance</keyword>
<reference evidence="12" key="1">
    <citation type="submission" date="2018-06" db="EMBL/GenBank/DDBJ databases">
        <authorList>
            <person name="Zhirakovskaya E."/>
        </authorList>
    </citation>
    <scope>NUCLEOTIDE SEQUENCE</scope>
</reference>
<dbReference type="EMBL" id="UOFW01000240">
    <property type="protein sequence ID" value="VAX08436.1"/>
    <property type="molecule type" value="Genomic_DNA"/>
</dbReference>
<keyword evidence="5" id="KW-0997">Cell inner membrane</keyword>
<evidence type="ECO:0000256" key="5">
    <source>
        <dbReference type="ARBA" id="ARBA00022519"/>
    </source>
</evidence>
<gene>
    <name evidence="12" type="ORF">MNBD_ALPHA03-910</name>
</gene>
<keyword evidence="9 11" id="KW-1133">Transmembrane helix</keyword>
<feature type="transmembrane region" description="Helical" evidence="11">
    <location>
        <begin position="48"/>
        <end position="70"/>
    </location>
</feature>
<name>A0A3B1AR30_9ZZZZ</name>
<evidence type="ECO:0000256" key="10">
    <source>
        <dbReference type="ARBA" id="ARBA00023136"/>
    </source>
</evidence>
<evidence type="ECO:0000256" key="8">
    <source>
        <dbReference type="ARBA" id="ARBA00022914"/>
    </source>
</evidence>
<dbReference type="GO" id="GO:0005886">
    <property type="term" value="C:plasma membrane"/>
    <property type="evidence" value="ECO:0007669"/>
    <property type="project" value="UniProtKB-SubCell"/>
</dbReference>
<dbReference type="InterPro" id="IPR003457">
    <property type="entry name" value="Transprt_MerT"/>
</dbReference>
<proteinExistence type="predicted"/>
<accession>A0A3B1AR30</accession>
<dbReference type="GO" id="GO:0046872">
    <property type="term" value="F:metal ion binding"/>
    <property type="evidence" value="ECO:0007669"/>
    <property type="project" value="UniProtKB-KW"/>
</dbReference>
<sequence length="118" mass="13027">MKVKQAGSKWVIGGSFIAAVFATSCCILPLVFFSVGISGAWISNITALAPYQPVFIGLSLLLIGGGFYLLHIRRRQNCDDGTCRNPVNSRMAYLLLFLSLFLVMTALTFPWVVKFFLD</sequence>
<dbReference type="GO" id="GO:0015097">
    <property type="term" value="F:mercury ion transmembrane transporter activity"/>
    <property type="evidence" value="ECO:0007669"/>
    <property type="project" value="InterPro"/>
</dbReference>
<evidence type="ECO:0000256" key="4">
    <source>
        <dbReference type="ARBA" id="ARBA00022475"/>
    </source>
</evidence>
<evidence type="ECO:0000256" key="6">
    <source>
        <dbReference type="ARBA" id="ARBA00022692"/>
    </source>
</evidence>
<organism evidence="12">
    <name type="scientific">hydrothermal vent metagenome</name>
    <dbReference type="NCBI Taxonomy" id="652676"/>
    <lineage>
        <taxon>unclassified sequences</taxon>
        <taxon>metagenomes</taxon>
        <taxon>ecological metagenomes</taxon>
    </lineage>
</organism>
<comment type="subcellular location">
    <subcellularLocation>
        <location evidence="1">Cell inner membrane</location>
        <topology evidence="1">Multi-pass membrane protein</topology>
    </subcellularLocation>
</comment>